<dbReference type="HOGENOM" id="CLU_436768_0_0_1"/>
<dbReference type="Gene3D" id="3.30.1520.10">
    <property type="entry name" value="Phox-like domain"/>
    <property type="match status" value="1"/>
</dbReference>
<evidence type="ECO:0000256" key="3">
    <source>
        <dbReference type="SAM" id="MobiDB-lite"/>
    </source>
</evidence>
<evidence type="ECO:0008006" key="8">
    <source>
        <dbReference type="Google" id="ProtNLM"/>
    </source>
</evidence>
<dbReference type="RefSeq" id="XP_002549962.1">
    <property type="nucleotide sequence ID" value="XM_002549916.1"/>
</dbReference>
<evidence type="ECO:0000259" key="4">
    <source>
        <dbReference type="PROSITE" id="PS50002"/>
    </source>
</evidence>
<proteinExistence type="predicted"/>
<dbReference type="PROSITE" id="PS50002">
    <property type="entry name" value="SH3"/>
    <property type="match status" value="1"/>
</dbReference>
<evidence type="ECO:0000256" key="2">
    <source>
        <dbReference type="PROSITE-ProRule" id="PRU00192"/>
    </source>
</evidence>
<feature type="domain" description="SH3" evidence="4">
    <location>
        <begin position="55"/>
        <end position="117"/>
    </location>
</feature>
<evidence type="ECO:0000313" key="6">
    <source>
        <dbReference type="EMBL" id="EER32588.1"/>
    </source>
</evidence>
<dbReference type="STRING" id="294747.C5MDF8"/>
<dbReference type="Pfam" id="PF00018">
    <property type="entry name" value="SH3_1"/>
    <property type="match status" value="1"/>
</dbReference>
<evidence type="ECO:0000313" key="7">
    <source>
        <dbReference type="Proteomes" id="UP000002037"/>
    </source>
</evidence>
<dbReference type="SUPFAM" id="SSF50044">
    <property type="entry name" value="SH3-domain"/>
    <property type="match status" value="1"/>
</dbReference>
<dbReference type="AlphaFoldDB" id="C5MDF8"/>
<dbReference type="Pfam" id="PF00787">
    <property type="entry name" value="PX"/>
    <property type="match status" value="1"/>
</dbReference>
<protein>
    <recommendedName>
        <fullName evidence="8">SH3 domain-containing protein</fullName>
    </recommendedName>
</protein>
<dbReference type="InterPro" id="IPR001452">
    <property type="entry name" value="SH3_domain"/>
</dbReference>
<dbReference type="EMBL" id="GG692399">
    <property type="protein sequence ID" value="EER32588.1"/>
    <property type="molecule type" value="Genomic_DNA"/>
</dbReference>
<keyword evidence="1 2" id="KW-0728">SH3 domain</keyword>
<sequence length="626" mass="71265">MSASLFNSKQMKSRKNLKNLTISGPLTLEQPGNVRIITSSNPASPVIPSSIDNNDHVVILVCKYDFNAESENELSVKHNQYLKLVQKLGNGWILVCDLEDKSIQGLVPASYLDIAINDPLNPITLSWLREITNAAHQKTAIESIEDVVIDQVFQNLKDKNFWYKLQFKVDHQFIYVGKTYHDLYELHCKLVPKFLSQLPKLPPPVLRTSYYHSQSSKFDRKLIEKLYTLAQELQEYMKKLLEIPEILIESTDLYEFVHNCPQVIKTQSTVSNEELINQLYPSSIVIEDYRTQNSMKFSTTEPLPPPSPALSLSMEKNSRIFRLPDQYVKYSTYINQQNATRNYVHSHGESGSSNHSSLTNGSEDQNAATPRCPATTDDEDKEVLSHTNNTSRSSCNSSLSNSAEYSTDTAGTSFDENPKQDDESELPMPEEISLSHPQPPRPSIASTYSIHQSQVRISSPRSNSFQSESSESIFDRHMSTTSSTTSVTTPTTIQSETFEKALNNVISELDEFEFSSEAQISPLKIRPRRKSSVCSPLKNCQEYIKIKVFLNNKSQDIIALKIKRSNLISLEYLKKLISFKMYNDYSLYKHFNLSVHDSKETLNDDELLQHIKENLKVKLSLSRTRC</sequence>
<dbReference type="SMART" id="SM00326">
    <property type="entry name" value="SH3"/>
    <property type="match status" value="1"/>
</dbReference>
<feature type="compositionally biased region" description="Low complexity" evidence="3">
    <location>
        <begin position="349"/>
        <end position="363"/>
    </location>
</feature>
<keyword evidence="7" id="KW-1185">Reference proteome</keyword>
<dbReference type="InterPro" id="IPR001683">
    <property type="entry name" value="PX_dom"/>
</dbReference>
<dbReference type="PROSITE" id="PS50195">
    <property type="entry name" value="PX"/>
    <property type="match status" value="1"/>
</dbReference>
<feature type="compositionally biased region" description="Polar residues" evidence="3">
    <location>
        <begin position="444"/>
        <end position="457"/>
    </location>
</feature>
<feature type="domain" description="PX" evidence="5">
    <location>
        <begin position="141"/>
        <end position="264"/>
    </location>
</feature>
<dbReference type="eggNOG" id="ENOG502S32U">
    <property type="taxonomic scope" value="Eukaryota"/>
</dbReference>
<dbReference type="OrthoDB" id="548867at2759"/>
<dbReference type="KEGG" id="ctp:CTRG_04259"/>
<evidence type="ECO:0000259" key="5">
    <source>
        <dbReference type="PROSITE" id="PS50195"/>
    </source>
</evidence>
<gene>
    <name evidence="6" type="ORF">CTRG_04259</name>
</gene>
<dbReference type="GO" id="GO:0030447">
    <property type="term" value="P:filamentous growth"/>
    <property type="evidence" value="ECO:0007669"/>
    <property type="project" value="UniProtKB-ARBA"/>
</dbReference>
<organism evidence="6 7">
    <name type="scientific">Candida tropicalis (strain ATCC MYA-3404 / T1)</name>
    <name type="common">Yeast</name>
    <dbReference type="NCBI Taxonomy" id="294747"/>
    <lineage>
        <taxon>Eukaryota</taxon>
        <taxon>Fungi</taxon>
        <taxon>Dikarya</taxon>
        <taxon>Ascomycota</taxon>
        <taxon>Saccharomycotina</taxon>
        <taxon>Pichiomycetes</taxon>
        <taxon>Debaryomycetaceae</taxon>
        <taxon>Candida/Lodderomyces clade</taxon>
        <taxon>Candida</taxon>
    </lineage>
</organism>
<reference evidence="6 7" key="1">
    <citation type="journal article" date="2009" name="Nature">
        <title>Evolution of pathogenicity and sexual reproduction in eight Candida genomes.</title>
        <authorList>
            <person name="Butler G."/>
            <person name="Rasmussen M.D."/>
            <person name="Lin M.F."/>
            <person name="Santos M.A."/>
            <person name="Sakthikumar S."/>
            <person name="Munro C.A."/>
            <person name="Rheinbay E."/>
            <person name="Grabherr M."/>
            <person name="Forche A."/>
            <person name="Reedy J.L."/>
            <person name="Agrafioti I."/>
            <person name="Arnaud M.B."/>
            <person name="Bates S."/>
            <person name="Brown A.J."/>
            <person name="Brunke S."/>
            <person name="Costanzo M.C."/>
            <person name="Fitzpatrick D.A."/>
            <person name="de Groot P.W."/>
            <person name="Harris D."/>
            <person name="Hoyer L.L."/>
            <person name="Hube B."/>
            <person name="Klis F.M."/>
            <person name="Kodira C."/>
            <person name="Lennard N."/>
            <person name="Logue M.E."/>
            <person name="Martin R."/>
            <person name="Neiman A.M."/>
            <person name="Nikolaou E."/>
            <person name="Quail M.A."/>
            <person name="Quinn J."/>
            <person name="Santos M.C."/>
            <person name="Schmitzberger F.F."/>
            <person name="Sherlock G."/>
            <person name="Shah P."/>
            <person name="Silverstein K.A."/>
            <person name="Skrzypek M.S."/>
            <person name="Soll D."/>
            <person name="Staggs R."/>
            <person name="Stansfield I."/>
            <person name="Stumpf M.P."/>
            <person name="Sudbery P.E."/>
            <person name="Srikantha T."/>
            <person name="Zeng Q."/>
            <person name="Berman J."/>
            <person name="Berriman M."/>
            <person name="Heitman J."/>
            <person name="Gow N.A."/>
            <person name="Lorenz M.C."/>
            <person name="Birren B.W."/>
            <person name="Kellis M."/>
            <person name="Cuomo C.A."/>
        </authorList>
    </citation>
    <scope>NUCLEOTIDE SEQUENCE [LARGE SCALE GENOMIC DNA]</scope>
    <source>
        <strain evidence="7">ATCC MYA-3404 / T1</strain>
    </source>
</reference>
<dbReference type="InterPro" id="IPR036871">
    <property type="entry name" value="PX_dom_sf"/>
</dbReference>
<feature type="compositionally biased region" description="Low complexity" evidence="3">
    <location>
        <begin position="385"/>
        <end position="407"/>
    </location>
</feature>
<feature type="compositionally biased region" description="Low complexity" evidence="3">
    <location>
        <begin position="458"/>
        <end position="472"/>
    </location>
</feature>
<name>C5MDF8_CANTT</name>
<dbReference type="Gene3D" id="2.30.30.40">
    <property type="entry name" value="SH3 Domains"/>
    <property type="match status" value="1"/>
</dbReference>
<feature type="compositionally biased region" description="Low complexity" evidence="3">
    <location>
        <begin position="479"/>
        <end position="491"/>
    </location>
</feature>
<dbReference type="GO" id="GO:0035091">
    <property type="term" value="F:phosphatidylinositol binding"/>
    <property type="evidence" value="ECO:0007669"/>
    <property type="project" value="InterPro"/>
</dbReference>
<dbReference type="Proteomes" id="UP000002037">
    <property type="component" value="Unassembled WGS sequence"/>
</dbReference>
<dbReference type="SUPFAM" id="SSF64268">
    <property type="entry name" value="PX domain"/>
    <property type="match status" value="1"/>
</dbReference>
<accession>C5MDF8</accession>
<dbReference type="VEuPathDB" id="FungiDB:CTRG_04259"/>
<feature type="region of interest" description="Disordered" evidence="3">
    <location>
        <begin position="344"/>
        <end position="491"/>
    </location>
</feature>
<evidence type="ECO:0000256" key="1">
    <source>
        <dbReference type="ARBA" id="ARBA00022443"/>
    </source>
</evidence>
<dbReference type="GeneID" id="8298808"/>
<dbReference type="InterPro" id="IPR036028">
    <property type="entry name" value="SH3-like_dom_sf"/>
</dbReference>